<feature type="non-terminal residue" evidence="1">
    <location>
        <position position="141"/>
    </location>
</feature>
<evidence type="ECO:0000313" key="1">
    <source>
        <dbReference type="EMBL" id="KKN18643.1"/>
    </source>
</evidence>
<dbReference type="AlphaFoldDB" id="A0A0F9RMX3"/>
<organism evidence="1">
    <name type="scientific">marine sediment metagenome</name>
    <dbReference type="NCBI Taxonomy" id="412755"/>
    <lineage>
        <taxon>unclassified sequences</taxon>
        <taxon>metagenomes</taxon>
        <taxon>ecological metagenomes</taxon>
    </lineage>
</organism>
<name>A0A0F9RMX3_9ZZZZ</name>
<accession>A0A0F9RMX3</accession>
<sequence length="141" mass="15175">MKVSLIFISFIFLVITPIISAQVIINGDDSSINGVFISPQDTTINFSIQSVNTSNSTWWWDGLDTPSDINAADITDDGTYLLATGDTATGNYTFDSGTFFIDSINDRVGIGTSNPYSGLHYQGDILYLTPNAGADSNDNIT</sequence>
<comment type="caution">
    <text evidence="1">The sequence shown here is derived from an EMBL/GenBank/DDBJ whole genome shotgun (WGS) entry which is preliminary data.</text>
</comment>
<proteinExistence type="predicted"/>
<reference evidence="1" key="1">
    <citation type="journal article" date="2015" name="Nature">
        <title>Complex archaea that bridge the gap between prokaryotes and eukaryotes.</title>
        <authorList>
            <person name="Spang A."/>
            <person name="Saw J.H."/>
            <person name="Jorgensen S.L."/>
            <person name="Zaremba-Niedzwiedzka K."/>
            <person name="Martijn J."/>
            <person name="Lind A.E."/>
            <person name="van Eijk R."/>
            <person name="Schleper C."/>
            <person name="Guy L."/>
            <person name="Ettema T.J."/>
        </authorList>
    </citation>
    <scope>NUCLEOTIDE SEQUENCE</scope>
</reference>
<protein>
    <submittedName>
        <fullName evidence="1">Uncharacterized protein</fullName>
    </submittedName>
</protein>
<gene>
    <name evidence="1" type="ORF">LCGC14_0953980</name>
</gene>
<dbReference type="EMBL" id="LAZR01003408">
    <property type="protein sequence ID" value="KKN18643.1"/>
    <property type="molecule type" value="Genomic_DNA"/>
</dbReference>